<organism evidence="2 3">
    <name type="scientific">Xanthomonas arboricola pv. corylina</name>
    <dbReference type="NCBI Taxonomy" id="487821"/>
    <lineage>
        <taxon>Bacteria</taxon>
        <taxon>Pseudomonadati</taxon>
        <taxon>Pseudomonadota</taxon>
        <taxon>Gammaproteobacteria</taxon>
        <taxon>Lysobacterales</taxon>
        <taxon>Lysobacteraceae</taxon>
        <taxon>Xanthomonas</taxon>
    </lineage>
</organism>
<gene>
    <name evidence="2" type="ORF">CFBP1159_26530</name>
</gene>
<dbReference type="AlphaFoldDB" id="A0A8D6VD30"/>
<dbReference type="EMBL" id="HG992341">
    <property type="protein sequence ID" value="CAE6791409.1"/>
    <property type="molecule type" value="Genomic_DNA"/>
</dbReference>
<accession>A0A8D6VD30</accession>
<proteinExistence type="predicted"/>
<feature type="region of interest" description="Disordered" evidence="1">
    <location>
        <begin position="29"/>
        <end position="49"/>
    </location>
</feature>
<dbReference type="RefSeq" id="WP_275548544.1">
    <property type="nucleotide sequence ID" value="NZ_HG992341.1"/>
</dbReference>
<dbReference type="EMBL" id="HG992341">
    <property type="protein sequence ID" value="CAE6791387.1"/>
    <property type="molecule type" value="Genomic_DNA"/>
</dbReference>
<name>A0A8D6VD30_9XANT</name>
<dbReference type="Proteomes" id="UP000835243">
    <property type="component" value="Chromosome"/>
</dbReference>
<protein>
    <submittedName>
        <fullName evidence="2">Uncharacterized protein</fullName>
    </submittedName>
</protein>
<evidence type="ECO:0000313" key="3">
    <source>
        <dbReference type="Proteomes" id="UP000835243"/>
    </source>
</evidence>
<evidence type="ECO:0000256" key="1">
    <source>
        <dbReference type="SAM" id="MobiDB-lite"/>
    </source>
</evidence>
<reference evidence="2 3" key="1">
    <citation type="submission" date="2021-02" db="EMBL/GenBank/DDBJ databases">
        <authorList>
            <person name="Pothier F. J."/>
        </authorList>
    </citation>
    <scope>NUCLEOTIDE SEQUENCE [LARGE SCALE GENOMIC DNA]</scope>
    <source>
        <strain evidence="2 3">CFBP 1159</strain>
    </source>
</reference>
<evidence type="ECO:0000313" key="2">
    <source>
        <dbReference type="EMBL" id="CAE6791409.1"/>
    </source>
</evidence>
<sequence>MLESGDQLTNECDSQEHAFCTGGCRMSAVDPGDEPVLPPGSRWDRPWQEAKGPPTALFFEGEEVARMVQKLTGEWYVLLERQGPVPPGEPFARFVQRDCSSFDQGRRGTVMWATRDEARIRAEVAARRTRS</sequence>